<dbReference type="EMBL" id="SMLB01000005">
    <property type="protein sequence ID" value="TDD71631.1"/>
    <property type="molecule type" value="Genomic_DNA"/>
</dbReference>
<reference evidence="2 3" key="1">
    <citation type="submission" date="2019-02" db="EMBL/GenBank/DDBJ databases">
        <title>Draft genome sequences of novel Actinobacteria.</title>
        <authorList>
            <person name="Sahin N."/>
            <person name="Ay H."/>
            <person name="Saygin H."/>
        </authorList>
    </citation>
    <scope>NUCLEOTIDE SEQUENCE [LARGE SCALE GENOMIC DNA]</scope>
    <source>
        <strain evidence="2 3">8K307</strain>
    </source>
</reference>
<proteinExistence type="predicted"/>
<evidence type="ECO:0000313" key="3">
    <source>
        <dbReference type="Proteomes" id="UP000295217"/>
    </source>
</evidence>
<feature type="transmembrane region" description="Helical" evidence="1">
    <location>
        <begin position="31"/>
        <end position="49"/>
    </location>
</feature>
<feature type="transmembrane region" description="Helical" evidence="1">
    <location>
        <begin position="156"/>
        <end position="182"/>
    </location>
</feature>
<keyword evidence="1" id="KW-1133">Transmembrane helix</keyword>
<keyword evidence="1" id="KW-0472">Membrane</keyword>
<organism evidence="2 3">
    <name type="scientific">Jiangella aurantiaca</name>
    <dbReference type="NCBI Taxonomy" id="2530373"/>
    <lineage>
        <taxon>Bacteria</taxon>
        <taxon>Bacillati</taxon>
        <taxon>Actinomycetota</taxon>
        <taxon>Actinomycetes</taxon>
        <taxon>Jiangellales</taxon>
        <taxon>Jiangellaceae</taxon>
        <taxon>Jiangella</taxon>
    </lineage>
</organism>
<accession>A0A4R5AGR6</accession>
<feature type="transmembrane region" description="Helical" evidence="1">
    <location>
        <begin position="90"/>
        <end position="109"/>
    </location>
</feature>
<feature type="transmembrane region" description="Helical" evidence="1">
    <location>
        <begin position="115"/>
        <end position="135"/>
    </location>
</feature>
<protein>
    <submittedName>
        <fullName evidence="2">MFS transporter</fullName>
    </submittedName>
</protein>
<evidence type="ECO:0000313" key="2">
    <source>
        <dbReference type="EMBL" id="TDD71631.1"/>
    </source>
</evidence>
<feature type="transmembrane region" description="Helical" evidence="1">
    <location>
        <begin position="289"/>
        <end position="306"/>
    </location>
</feature>
<evidence type="ECO:0000256" key="1">
    <source>
        <dbReference type="SAM" id="Phobius"/>
    </source>
</evidence>
<comment type="caution">
    <text evidence="2">The sequence shown here is derived from an EMBL/GenBank/DDBJ whole genome shotgun (WGS) entry which is preliminary data.</text>
</comment>
<dbReference type="Gene3D" id="1.20.1250.20">
    <property type="entry name" value="MFS general substrate transporter like domains"/>
    <property type="match status" value="1"/>
</dbReference>
<dbReference type="InterPro" id="IPR036259">
    <property type="entry name" value="MFS_trans_sf"/>
</dbReference>
<keyword evidence="1" id="KW-0812">Transmembrane</keyword>
<dbReference type="PANTHER" id="PTHR23542">
    <property type="match status" value="1"/>
</dbReference>
<name>A0A4R5AGR6_9ACTN</name>
<feature type="transmembrane region" description="Helical" evidence="1">
    <location>
        <begin position="312"/>
        <end position="330"/>
    </location>
</feature>
<dbReference type="AlphaFoldDB" id="A0A4R5AGR6"/>
<feature type="transmembrane region" description="Helical" evidence="1">
    <location>
        <begin position="223"/>
        <end position="241"/>
    </location>
</feature>
<feature type="transmembrane region" description="Helical" evidence="1">
    <location>
        <begin position="188"/>
        <end position="211"/>
    </location>
</feature>
<dbReference type="InterPro" id="IPR011701">
    <property type="entry name" value="MFS"/>
</dbReference>
<dbReference type="OrthoDB" id="6636411at2"/>
<feature type="transmembrane region" description="Helical" evidence="1">
    <location>
        <begin position="55"/>
        <end position="78"/>
    </location>
</feature>
<gene>
    <name evidence="2" type="ORF">E1262_05685</name>
</gene>
<keyword evidence="3" id="KW-1185">Reference proteome</keyword>
<feature type="transmembrane region" description="Helical" evidence="1">
    <location>
        <begin position="247"/>
        <end position="268"/>
    </location>
</feature>
<dbReference type="SUPFAM" id="SSF103473">
    <property type="entry name" value="MFS general substrate transporter"/>
    <property type="match status" value="1"/>
</dbReference>
<dbReference type="Proteomes" id="UP000295217">
    <property type="component" value="Unassembled WGS sequence"/>
</dbReference>
<dbReference type="Pfam" id="PF07690">
    <property type="entry name" value="MFS_1"/>
    <property type="match status" value="1"/>
</dbReference>
<dbReference type="GO" id="GO:0022857">
    <property type="term" value="F:transmembrane transporter activity"/>
    <property type="evidence" value="ECO:0007669"/>
    <property type="project" value="InterPro"/>
</dbReference>
<dbReference type="PANTHER" id="PTHR23542:SF1">
    <property type="entry name" value="MAJOR FACILITATOR SUPERFAMILY (MFS) PROFILE DOMAIN-CONTAINING PROTEIN"/>
    <property type="match status" value="1"/>
</dbReference>
<sequence length="348" mass="35708">MMTAMTAAQVLGAVPIAAAGRRFSVTAYTRILTAFRTLAFLGLVLSIAGEGPLPVLIVAASFAGLVNGAIFGMLRAILNDMVSSRKLPRALGVAATANELVFVSGPILASTIGGLSVIAAVIIMAVTSALPLVALPRIARRTPSESPSVRQRSPRMGALVWVFAAGSAGACVASVEVGAVALALRHGLAPSAAFLFTVPLCVASVLGGVWISIRNRRLRQRSVVGMILLTVVGTLAVAWDAWLGSAITGAVVIGLFLAPLGMSFSLTLDDVLHPGRRAEGFALLRTSKSVGVIIASSLIGFVSLGASALVSAALAFVSAVLIGAVHVRGAHRRKHAARRQDATVSLRT</sequence>